<dbReference type="InterPro" id="IPR011387">
    <property type="entry name" value="TIF2A"/>
</dbReference>
<name>A0A7I4YXW6_HAECO</name>
<feature type="compositionally biased region" description="Polar residues" evidence="9">
    <location>
        <begin position="479"/>
        <end position="492"/>
    </location>
</feature>
<dbReference type="WBParaSite" id="HCON_00153190-00001">
    <property type="protein sequence ID" value="HCON_00153190-00001"/>
    <property type="gene ID" value="HCON_00153190"/>
</dbReference>
<keyword evidence="6" id="KW-0677">Repeat</keyword>
<keyword evidence="4" id="KW-0396">Initiation factor</keyword>
<keyword evidence="7" id="KW-0810">Translation regulation</keyword>
<keyword evidence="8" id="KW-0648">Protein biosynthesis</keyword>
<reference evidence="12" key="1">
    <citation type="submission" date="2020-12" db="UniProtKB">
        <authorList>
            <consortium name="WormBaseParasite"/>
        </authorList>
    </citation>
    <scope>IDENTIFICATION</scope>
    <source>
        <strain evidence="12">MHco3</strain>
    </source>
</reference>
<comment type="function">
    <text evidence="1">Functions in the early steps of protein synthesis of a small number of specific mRNAs. Acts by directing the binding of methionyl-tRNAi to 40S ribosomal subunits. In contrast to the eIF-2 complex, it binds methionyl-tRNAi to 40S subunits in a codon-dependent manner, whereas the eIF-2 complex binds methionyl-tRNAi to 40S subunits in a GTP-dependent manner.</text>
</comment>
<evidence type="ECO:0000256" key="6">
    <source>
        <dbReference type="ARBA" id="ARBA00022737"/>
    </source>
</evidence>
<dbReference type="SUPFAM" id="SSF82171">
    <property type="entry name" value="DPP6 N-terminal domain-like"/>
    <property type="match status" value="1"/>
</dbReference>
<dbReference type="InterPro" id="IPR013979">
    <property type="entry name" value="TIF_beta_prop-like"/>
</dbReference>
<evidence type="ECO:0000256" key="2">
    <source>
        <dbReference type="ARBA" id="ARBA00009573"/>
    </source>
</evidence>
<dbReference type="OMA" id="MQARWPA"/>
<evidence type="ECO:0000259" key="10">
    <source>
        <dbReference type="Pfam" id="PF08662"/>
    </source>
</evidence>
<dbReference type="PANTHER" id="PTHR13227">
    <property type="entry name" value="EUKARYOTIC TRANSLATION INITIATION FACTOR 2A"/>
    <property type="match status" value="1"/>
</dbReference>
<evidence type="ECO:0000256" key="9">
    <source>
        <dbReference type="SAM" id="MobiDB-lite"/>
    </source>
</evidence>
<evidence type="ECO:0000256" key="8">
    <source>
        <dbReference type="ARBA" id="ARBA00022917"/>
    </source>
</evidence>
<evidence type="ECO:0000256" key="7">
    <source>
        <dbReference type="ARBA" id="ARBA00022845"/>
    </source>
</evidence>
<evidence type="ECO:0000313" key="12">
    <source>
        <dbReference type="WBParaSite" id="HCON_00153190-00001"/>
    </source>
</evidence>
<proteinExistence type="inferred from homology"/>
<dbReference type="GO" id="GO:0043022">
    <property type="term" value="F:ribosome binding"/>
    <property type="evidence" value="ECO:0007669"/>
    <property type="project" value="TreeGrafter"/>
</dbReference>
<organism evidence="11 12">
    <name type="scientific">Haemonchus contortus</name>
    <name type="common">Barber pole worm</name>
    <dbReference type="NCBI Taxonomy" id="6289"/>
    <lineage>
        <taxon>Eukaryota</taxon>
        <taxon>Metazoa</taxon>
        <taxon>Ecdysozoa</taxon>
        <taxon>Nematoda</taxon>
        <taxon>Chromadorea</taxon>
        <taxon>Rhabditida</taxon>
        <taxon>Rhabditina</taxon>
        <taxon>Rhabditomorpha</taxon>
        <taxon>Strongyloidea</taxon>
        <taxon>Trichostrongylidae</taxon>
        <taxon>Haemonchus</taxon>
    </lineage>
</organism>
<dbReference type="GO" id="GO:0000049">
    <property type="term" value="F:tRNA binding"/>
    <property type="evidence" value="ECO:0007669"/>
    <property type="project" value="TreeGrafter"/>
</dbReference>
<evidence type="ECO:0000256" key="3">
    <source>
        <dbReference type="ARBA" id="ARBA00013819"/>
    </source>
</evidence>
<accession>A0A7I4YXW6</accession>
<evidence type="ECO:0000256" key="4">
    <source>
        <dbReference type="ARBA" id="ARBA00022540"/>
    </source>
</evidence>
<evidence type="ECO:0000313" key="11">
    <source>
        <dbReference type="Proteomes" id="UP000025227"/>
    </source>
</evidence>
<dbReference type="AlphaFoldDB" id="A0A7I4YXW6"/>
<evidence type="ECO:0000256" key="5">
    <source>
        <dbReference type="ARBA" id="ARBA00022574"/>
    </source>
</evidence>
<keyword evidence="11" id="KW-1185">Reference proteome</keyword>
<evidence type="ECO:0000256" key="1">
    <source>
        <dbReference type="ARBA" id="ARBA00003993"/>
    </source>
</evidence>
<comment type="similarity">
    <text evidence="2">Belongs to the WD repeat EIF2A family.</text>
</comment>
<dbReference type="GO" id="GO:0022627">
    <property type="term" value="C:cytosolic small ribosomal subunit"/>
    <property type="evidence" value="ECO:0007669"/>
    <property type="project" value="TreeGrafter"/>
</dbReference>
<feature type="domain" description="Translation initiation factor beta propellor-like" evidence="10">
    <location>
        <begin position="218"/>
        <end position="415"/>
    </location>
</feature>
<dbReference type="GO" id="GO:0006417">
    <property type="term" value="P:regulation of translation"/>
    <property type="evidence" value="ECO:0007669"/>
    <property type="project" value="UniProtKB-KW"/>
</dbReference>
<dbReference type="GO" id="GO:0003743">
    <property type="term" value="F:translation initiation factor activity"/>
    <property type="evidence" value="ECO:0007669"/>
    <property type="project" value="UniProtKB-KW"/>
</dbReference>
<keyword evidence="5" id="KW-0853">WD repeat</keyword>
<sequence>MGDDLVYAVRGSRGISIKRGFASSSSVLFNENRTSRDNPCSAFQFSNGGHIFAYCDSERTRAFEVAGGKELLNVDLKKTRRILFTPRDSHMITYEPYVTYGQKSASTRKPEPNVNVFSVTDGKHVAAFVAKKEETWMPQFSDDESTAVRLVGSELLVHEGCHFGKYDRKIVVQNIKNFAVSPGPAPLHVACYSPSSGSTPGRVQVRCLDPPFSAVAAKNFFKTEKAVMQWNSRGTAVLVLASTDVDSSNQSYYGEQHVYLLNVNSGDSFKVLLSKAGPVHAAKWNPNGREFCVCYGFMPAMVGIYNLRGDETFHTDEGPRNDIFYNAFGSILLTCGFGNLGKGKMEFWDVEKKKLIVAISVPNTTLFEWAPDGQHFLTATTAPRLRIDNCFRIWHYTGVLLEEELYDTPNEELWEVKFQPMHNYGEFEIKEPKRSGVSCAGLSTEQKDRDSFATKAVEAAQRVTAYVPPHLRKGDNSHAKQQSNGKQQNTVKMTEAEKKTLAIKKKLRDIELLKARLSNGEELQKTQLEKIAKEPELIAQLAAFEEVH</sequence>
<feature type="region of interest" description="Disordered" evidence="9">
    <location>
        <begin position="468"/>
        <end position="496"/>
    </location>
</feature>
<dbReference type="Pfam" id="PF08662">
    <property type="entry name" value="eIF2A"/>
    <property type="match status" value="1"/>
</dbReference>
<dbReference type="Proteomes" id="UP000025227">
    <property type="component" value="Unplaced"/>
</dbReference>
<dbReference type="InterPro" id="IPR015943">
    <property type="entry name" value="WD40/YVTN_repeat-like_dom_sf"/>
</dbReference>
<dbReference type="OrthoDB" id="2194683at2759"/>
<dbReference type="Gene3D" id="2.130.10.10">
    <property type="entry name" value="YVTN repeat-like/Quinoprotein amine dehydrogenase"/>
    <property type="match status" value="1"/>
</dbReference>
<dbReference type="GO" id="GO:0003729">
    <property type="term" value="F:mRNA binding"/>
    <property type="evidence" value="ECO:0007669"/>
    <property type="project" value="TreeGrafter"/>
</dbReference>
<protein>
    <recommendedName>
        <fullName evidence="3">Eukaryotic translation initiation factor 2A</fullName>
    </recommendedName>
</protein>
<dbReference type="PANTHER" id="PTHR13227:SF0">
    <property type="entry name" value="EUKARYOTIC TRANSLATION INITIATION FACTOR 2A"/>
    <property type="match status" value="1"/>
</dbReference>